<evidence type="ECO:0000313" key="1">
    <source>
        <dbReference type="EMBL" id="CAK9252098.1"/>
    </source>
</evidence>
<dbReference type="Proteomes" id="UP001497444">
    <property type="component" value="Unassembled WGS sequence"/>
</dbReference>
<gene>
    <name evidence="1" type="ORF">CSSPJE1EN1_LOCUS27476</name>
</gene>
<keyword evidence="2" id="KW-1185">Reference proteome</keyword>
<reference evidence="1" key="1">
    <citation type="submission" date="2024-02" db="EMBL/GenBank/DDBJ databases">
        <authorList>
            <consortium name="ELIXIR-Norway"/>
            <consortium name="Elixir Norway"/>
        </authorList>
    </citation>
    <scope>NUCLEOTIDE SEQUENCE</scope>
</reference>
<evidence type="ECO:0000313" key="2">
    <source>
        <dbReference type="Proteomes" id="UP001497444"/>
    </source>
</evidence>
<protein>
    <submittedName>
        <fullName evidence="1">Uncharacterized protein</fullName>
    </submittedName>
</protein>
<name>A0ABP0VCD8_9BRYO</name>
<accession>A0ABP0VCD8</accession>
<proteinExistence type="predicted"/>
<comment type="caution">
    <text evidence="1">The sequence shown here is derived from an EMBL/GenBank/DDBJ whole genome shotgun (WGS) entry which is preliminary data.</text>
</comment>
<organism evidence="1 2">
    <name type="scientific">Sphagnum jensenii</name>
    <dbReference type="NCBI Taxonomy" id="128206"/>
    <lineage>
        <taxon>Eukaryota</taxon>
        <taxon>Viridiplantae</taxon>
        <taxon>Streptophyta</taxon>
        <taxon>Embryophyta</taxon>
        <taxon>Bryophyta</taxon>
        <taxon>Sphagnophytina</taxon>
        <taxon>Sphagnopsida</taxon>
        <taxon>Sphagnales</taxon>
        <taxon>Sphagnaceae</taxon>
        <taxon>Sphagnum</taxon>
    </lineage>
</organism>
<dbReference type="EMBL" id="CAXAQS010000553">
    <property type="protein sequence ID" value="CAK9252098.1"/>
    <property type="molecule type" value="Genomic_DNA"/>
</dbReference>
<sequence length="523" mass="59823">MSTHPDIYYNTISFLWLHSLKSVFLTGCAWPFRRHQFIEHTLKQNGHLYTSRTTTTRLKIQALTFAKGCPLDISQFATSILDSPVVVSSLCDFLDVGPFVPEVLSAFLHTISQQDSVLTHGTKTNEFSSRFQSFKRKYQNTDSCLHRILAITHLVLFDVSVWPCHLFHHLDVLFRVARNKNEPFGGVPVLFEGDWNRVPPMVARFGNMLSTSLFESMVADRVVDIADMHGGSNMEVFWRHLWKYDDEREVVGDLEYQDRVKRLFATSLVDPHASRITSSSSSSSSYTNNNTFSSGTPLHLYESKDKVTASQKQLFDDFSGDVYALDTVQWQWKVRMEYLHEDPLFLSPDGLPIPLTTASGGYMAFKKAFLHYFKGQLGGWTLPIAGWKRNMPVRYVPSGPPIWPLRYGMWGTLIDVRTTTKQAIVLFSNNVEMVVPMETRHLKHPKFEFVQVSLLPLAAAFACSAFDMQQSTAFLTGAMHLHYWNGMTLDHGRLYSIMTLVDDIQQIKWCGQKYHLEFTGTQR</sequence>